<comment type="similarity">
    <text evidence="1">Belongs to the AB hydrolase superfamily. AB hydrolase 2 family.</text>
</comment>
<gene>
    <name evidence="4" type="ORF">SCAR479_13661</name>
</gene>
<protein>
    <recommendedName>
        <fullName evidence="3">Phospholipase/carboxylesterase/thioesterase domain-containing protein</fullName>
    </recommendedName>
</protein>
<name>A0ABR2X7C4_9PEZI</name>
<dbReference type="Proteomes" id="UP001465668">
    <property type="component" value="Unassembled WGS sequence"/>
</dbReference>
<proteinExistence type="inferred from homology"/>
<evidence type="ECO:0000259" key="3">
    <source>
        <dbReference type="Pfam" id="PF02230"/>
    </source>
</evidence>
<dbReference type="Pfam" id="PF02230">
    <property type="entry name" value="Abhydrolase_2"/>
    <property type="match status" value="1"/>
</dbReference>
<comment type="caution">
    <text evidence="4">The sequence shown here is derived from an EMBL/GenBank/DDBJ whole genome shotgun (WGS) entry which is preliminary data.</text>
</comment>
<evidence type="ECO:0000313" key="4">
    <source>
        <dbReference type="EMBL" id="KAK9769662.1"/>
    </source>
</evidence>
<dbReference type="SUPFAM" id="SSF53474">
    <property type="entry name" value="alpha/beta-Hydrolases"/>
    <property type="match status" value="1"/>
</dbReference>
<feature type="compositionally biased region" description="Basic and acidic residues" evidence="2">
    <location>
        <begin position="198"/>
        <end position="211"/>
    </location>
</feature>
<dbReference type="InterPro" id="IPR003140">
    <property type="entry name" value="PLipase/COase/thioEstase"/>
</dbReference>
<accession>A0ABR2X7C4</accession>
<dbReference type="Gene3D" id="3.40.50.1820">
    <property type="entry name" value="alpha/beta hydrolase"/>
    <property type="match status" value="1"/>
</dbReference>
<evidence type="ECO:0000256" key="1">
    <source>
        <dbReference type="ARBA" id="ARBA00006499"/>
    </source>
</evidence>
<dbReference type="PANTHER" id="PTHR10655">
    <property type="entry name" value="LYSOPHOSPHOLIPASE-RELATED"/>
    <property type="match status" value="1"/>
</dbReference>
<organism evidence="4 5">
    <name type="scientific">Seiridium cardinale</name>
    <dbReference type="NCBI Taxonomy" id="138064"/>
    <lineage>
        <taxon>Eukaryota</taxon>
        <taxon>Fungi</taxon>
        <taxon>Dikarya</taxon>
        <taxon>Ascomycota</taxon>
        <taxon>Pezizomycotina</taxon>
        <taxon>Sordariomycetes</taxon>
        <taxon>Xylariomycetidae</taxon>
        <taxon>Amphisphaeriales</taxon>
        <taxon>Sporocadaceae</taxon>
        <taxon>Seiridium</taxon>
    </lineage>
</organism>
<reference evidence="4 5" key="1">
    <citation type="submission" date="2024-02" db="EMBL/GenBank/DDBJ databases">
        <title>First draft genome assembly of two strains of Seiridium cardinale.</title>
        <authorList>
            <person name="Emiliani G."/>
            <person name="Scali E."/>
        </authorList>
    </citation>
    <scope>NUCLEOTIDE SEQUENCE [LARGE SCALE GENOMIC DNA]</scope>
    <source>
        <strain evidence="4 5">BM-138-000479</strain>
    </source>
</reference>
<feature type="region of interest" description="Disordered" evidence="2">
    <location>
        <begin position="187"/>
        <end position="212"/>
    </location>
</feature>
<keyword evidence="5" id="KW-1185">Reference proteome</keyword>
<dbReference type="EMBL" id="JARVKM010000115">
    <property type="protein sequence ID" value="KAK9769662.1"/>
    <property type="molecule type" value="Genomic_DNA"/>
</dbReference>
<feature type="region of interest" description="Disordered" evidence="2">
    <location>
        <begin position="340"/>
        <end position="362"/>
    </location>
</feature>
<evidence type="ECO:0000256" key="2">
    <source>
        <dbReference type="SAM" id="MobiDB-lite"/>
    </source>
</evidence>
<dbReference type="InterPro" id="IPR050565">
    <property type="entry name" value="LYPA1-2/EST-like"/>
</dbReference>
<feature type="domain" description="Phospholipase/carboxylesterase/thioesterase" evidence="3">
    <location>
        <begin position="13"/>
        <end position="179"/>
    </location>
</feature>
<dbReference type="InterPro" id="IPR029058">
    <property type="entry name" value="AB_hydrolase_fold"/>
</dbReference>
<evidence type="ECO:0000313" key="5">
    <source>
        <dbReference type="Proteomes" id="UP001465668"/>
    </source>
</evidence>
<dbReference type="PANTHER" id="PTHR10655:SF64">
    <property type="entry name" value="PHOSPHOLIPASE_CARBOXYLESTERASE_THIOESTERASE DOMAIN-CONTAINING PROTEIN"/>
    <property type="match status" value="1"/>
</dbReference>
<sequence length="362" mass="40127">MAADYPEPLTIPPRSLPHKQTFIILHGRGSSGEKFGPTLLDEPISPSSPFVSTSPSTLSSAFPHARFVFPSAARRRATIYRRAYTHQWFDNWKLEPPATEREELQEPGLREATAFVHALLRREIEEVPGGARNVILGGLSQGQAAALTALLLWEGEPLGAAFGMCGWLPYTVRMREQLEGTSTLHDLANSGEESFDPFQRDDSDDGSEHPDAALAPSARAVAWLRDEIQVPRSKDATSEPSFQATPLFLGHGDKDDRLYRASTPSMIVGKAVKSFRCKWKGDRAIVTDRWAYIELAIRNLRIKEQLQPAFSEVMARCTCTDDSGRVREVAKPYKTIPFGSIETDRAKAPNPKLPENDTTEGV</sequence>